<protein>
    <submittedName>
        <fullName evidence="11">Uncharacterized protein</fullName>
    </submittedName>
</protein>
<evidence type="ECO:0000256" key="4">
    <source>
        <dbReference type="ARBA" id="ARBA00022692"/>
    </source>
</evidence>
<evidence type="ECO:0000256" key="6">
    <source>
        <dbReference type="ARBA" id="ARBA00022989"/>
    </source>
</evidence>
<comment type="caution">
    <text evidence="11">The sequence shown here is derived from an EMBL/GenBank/DDBJ whole genome shotgun (WGS) entry which is preliminary data.</text>
</comment>
<keyword evidence="7 10" id="KW-0472">Membrane</keyword>
<name>A0AA38MJW1_9CUCU</name>
<accession>A0AA38MJW1</accession>
<feature type="transmembrane region" description="Helical" evidence="10">
    <location>
        <begin position="243"/>
        <end position="261"/>
    </location>
</feature>
<feature type="transmembrane region" description="Helical" evidence="10">
    <location>
        <begin position="215"/>
        <end position="237"/>
    </location>
</feature>
<feature type="transmembrane region" description="Helical" evidence="10">
    <location>
        <begin position="78"/>
        <end position="97"/>
    </location>
</feature>
<comment type="subcellular location">
    <subcellularLocation>
        <location evidence="1">Cell membrane</location>
        <topology evidence="1">Multi-pass membrane protein</topology>
    </subcellularLocation>
</comment>
<dbReference type="Pfam" id="PF02949">
    <property type="entry name" value="7tm_6"/>
    <property type="match status" value="1"/>
</dbReference>
<dbReference type="GO" id="GO:0007165">
    <property type="term" value="P:signal transduction"/>
    <property type="evidence" value="ECO:0007669"/>
    <property type="project" value="UniProtKB-KW"/>
</dbReference>
<gene>
    <name evidence="11" type="ORF">Zmor_010314</name>
</gene>
<evidence type="ECO:0000256" key="3">
    <source>
        <dbReference type="ARBA" id="ARBA00022606"/>
    </source>
</evidence>
<evidence type="ECO:0000256" key="8">
    <source>
        <dbReference type="ARBA" id="ARBA00023170"/>
    </source>
</evidence>
<feature type="transmembrane region" description="Helical" evidence="10">
    <location>
        <begin position="117"/>
        <end position="135"/>
    </location>
</feature>
<evidence type="ECO:0000256" key="2">
    <source>
        <dbReference type="ARBA" id="ARBA00022475"/>
    </source>
</evidence>
<keyword evidence="6 10" id="KW-1133">Transmembrane helix</keyword>
<keyword evidence="8" id="KW-0675">Receptor</keyword>
<dbReference type="PANTHER" id="PTHR21137:SF35">
    <property type="entry name" value="ODORANT RECEPTOR 19A-RELATED"/>
    <property type="match status" value="1"/>
</dbReference>
<keyword evidence="4 10" id="KW-0812">Transmembrane</keyword>
<evidence type="ECO:0000313" key="12">
    <source>
        <dbReference type="Proteomes" id="UP001168821"/>
    </source>
</evidence>
<keyword evidence="3" id="KW-0716">Sensory transduction</keyword>
<proteinExistence type="predicted"/>
<dbReference type="PANTHER" id="PTHR21137">
    <property type="entry name" value="ODORANT RECEPTOR"/>
    <property type="match status" value="1"/>
</dbReference>
<organism evidence="11 12">
    <name type="scientific">Zophobas morio</name>
    <dbReference type="NCBI Taxonomy" id="2755281"/>
    <lineage>
        <taxon>Eukaryota</taxon>
        <taxon>Metazoa</taxon>
        <taxon>Ecdysozoa</taxon>
        <taxon>Arthropoda</taxon>
        <taxon>Hexapoda</taxon>
        <taxon>Insecta</taxon>
        <taxon>Pterygota</taxon>
        <taxon>Neoptera</taxon>
        <taxon>Endopterygota</taxon>
        <taxon>Coleoptera</taxon>
        <taxon>Polyphaga</taxon>
        <taxon>Cucujiformia</taxon>
        <taxon>Tenebrionidae</taxon>
        <taxon>Zophobas</taxon>
    </lineage>
</organism>
<evidence type="ECO:0000256" key="10">
    <source>
        <dbReference type="SAM" id="Phobius"/>
    </source>
</evidence>
<evidence type="ECO:0000313" key="11">
    <source>
        <dbReference type="EMBL" id="KAJ3658582.1"/>
    </source>
</evidence>
<dbReference type="GO" id="GO:0004984">
    <property type="term" value="F:olfactory receptor activity"/>
    <property type="evidence" value="ECO:0007669"/>
    <property type="project" value="InterPro"/>
</dbReference>
<evidence type="ECO:0000256" key="9">
    <source>
        <dbReference type="ARBA" id="ARBA00023224"/>
    </source>
</evidence>
<keyword evidence="2" id="KW-1003">Cell membrane</keyword>
<dbReference type="Proteomes" id="UP001168821">
    <property type="component" value="Unassembled WGS sequence"/>
</dbReference>
<evidence type="ECO:0000256" key="5">
    <source>
        <dbReference type="ARBA" id="ARBA00022725"/>
    </source>
</evidence>
<dbReference type="InterPro" id="IPR004117">
    <property type="entry name" value="7tm6_olfct_rcpt"/>
</dbReference>
<dbReference type="EMBL" id="JALNTZ010000003">
    <property type="protein sequence ID" value="KAJ3658582.1"/>
    <property type="molecule type" value="Genomic_DNA"/>
</dbReference>
<reference evidence="11" key="1">
    <citation type="journal article" date="2023" name="G3 (Bethesda)">
        <title>Whole genome assemblies of Zophobas morio and Tenebrio molitor.</title>
        <authorList>
            <person name="Kaur S."/>
            <person name="Stinson S.A."/>
            <person name="diCenzo G.C."/>
        </authorList>
    </citation>
    <scope>NUCLEOTIDE SEQUENCE</scope>
    <source>
        <strain evidence="11">QUZm001</strain>
    </source>
</reference>
<evidence type="ECO:0000256" key="1">
    <source>
        <dbReference type="ARBA" id="ARBA00004651"/>
    </source>
</evidence>
<dbReference type="GO" id="GO:0005886">
    <property type="term" value="C:plasma membrane"/>
    <property type="evidence" value="ECO:0007669"/>
    <property type="project" value="UniProtKB-SubCell"/>
</dbReference>
<keyword evidence="5" id="KW-0552">Olfaction</keyword>
<dbReference type="AlphaFoldDB" id="A0AA38MJW1"/>
<sequence>MKTLMDRSSNYMETNAMLMYASDTTSFCSFKLVPFLQNSEKIKECINFFGKKNFAPKTDHEKEIIDECIWVCRKNSIVYFYGMLLIMIVWYFPVIFIKGRNLPVQMWLPYDLSSTTVNYYFTLVYIAAATVYDGYCGPIMDPLIGGLVYHATAQLKILKYNLKHLDKHLEHNSSKSNEQIIQFHCVHKHLESCIEHHNKILWFIDEHKECFSWSIFCQFTGSMFAICFCCICLILVPLNSIEAFTYTAAIFSVSIQIYFHCHYGTLLFEENNDLIKDLYGTLV</sequence>
<evidence type="ECO:0000256" key="7">
    <source>
        <dbReference type="ARBA" id="ARBA00023136"/>
    </source>
</evidence>
<dbReference type="GO" id="GO:0005549">
    <property type="term" value="F:odorant binding"/>
    <property type="evidence" value="ECO:0007669"/>
    <property type="project" value="InterPro"/>
</dbReference>
<keyword evidence="12" id="KW-1185">Reference proteome</keyword>
<keyword evidence="9" id="KW-0807">Transducer</keyword>